<evidence type="ECO:0000313" key="1">
    <source>
        <dbReference type="EMBL" id="EEQ63938.1"/>
    </source>
</evidence>
<reference evidence="2" key="1">
    <citation type="journal article" date="2014" name="Genome Announc.">
        <title>Draft genome sequences of six enterohepatic helicobacter species isolated from humans and one from rhesus macaques.</title>
        <authorList>
            <person name="Shen Z."/>
            <person name="Sheh A."/>
            <person name="Young S.K."/>
            <person name="Abouelliel A."/>
            <person name="Ward D.V."/>
            <person name="Earl A.M."/>
            <person name="Fox J.G."/>
        </authorList>
    </citation>
    <scope>NUCLEOTIDE SEQUENCE [LARGE SCALE GENOMIC DNA]</scope>
    <source>
        <strain evidence="2">MIT 98-5489</strain>
    </source>
</reference>
<evidence type="ECO:0008006" key="3">
    <source>
        <dbReference type="Google" id="ProtNLM"/>
    </source>
</evidence>
<name>C5F134_9HELI</name>
<dbReference type="EMBL" id="DS990444">
    <property type="protein sequence ID" value="EEQ63938.1"/>
    <property type="molecule type" value="Genomic_DNA"/>
</dbReference>
<keyword evidence="2" id="KW-1185">Reference proteome</keyword>
<gene>
    <name evidence="1" type="ORF">HPMG_01395</name>
</gene>
<protein>
    <recommendedName>
        <fullName evidence="3">DUF2972 domain-containing protein</fullName>
    </recommendedName>
</protein>
<evidence type="ECO:0000313" key="2">
    <source>
        <dbReference type="Proteomes" id="UP000003953"/>
    </source>
</evidence>
<organism evidence="1 2">
    <name type="scientific">Helicobacter pullorum MIT 98-5489</name>
    <dbReference type="NCBI Taxonomy" id="537972"/>
    <lineage>
        <taxon>Bacteria</taxon>
        <taxon>Pseudomonadati</taxon>
        <taxon>Campylobacterota</taxon>
        <taxon>Epsilonproteobacteria</taxon>
        <taxon>Campylobacterales</taxon>
        <taxon>Helicobacteraceae</taxon>
        <taxon>Helicobacter</taxon>
    </lineage>
</organism>
<proteinExistence type="predicted"/>
<dbReference type="eggNOG" id="COG1216">
    <property type="taxonomic scope" value="Bacteria"/>
</dbReference>
<dbReference type="Pfam" id="PF11186">
    <property type="entry name" value="DUF2972"/>
    <property type="match status" value="1"/>
</dbReference>
<accession>C5F134</accession>
<sequence>MRLSYLLGNALIEADKNWHKGGYLKLLSKIEKAKARHRAIQEVVRIIPKEKQEIIYCIELENRVQINCEKINRIFQAHKYYQPIIDNILHNFNYFLENFSEIESWLLSSEFHKRYKKEKHPYPSLINPKTADYKNISAQLAWELNLPLPENYKFIYLYSHGAGGLHYSYFVGLVGLRIVRDFAMPSKSVIVDIYKSFYKALSENLEINYFIDFSDSKVYNEDANSANRVKFFSMLDQTKPLLYHVRDPLLLIRHLVVRHGRWHRHVMIKKQSFTLQDSFNDVFVERDKGYINQKVWIGFFSTLFVVRGHKELLEMYPINQIQILDTQDLHKADIEEKIVGFLQKAKCKIPKESYHSTLSGNMFKGEAYLWLPLKLNVETVNKQKIEVNFIRKIFANQQDLVSLASKIDSYKRDDVYDICIKRDEMKILMEDNQCYLKVLDYLEDFVGKIESLLDYIEQKLIIIDGVMDHLRNNTKDAMLLKHILEEETMFVKRYRPDIVESWKYYQEFLKICEEKGI</sequence>
<dbReference type="AlphaFoldDB" id="C5F134"/>
<dbReference type="InterPro" id="IPR021353">
    <property type="entry name" value="DUF2972"/>
</dbReference>
<dbReference type="HOGENOM" id="CLU_040137_0_0_7"/>
<dbReference type="Proteomes" id="UP000003953">
    <property type="component" value="Unassembled WGS sequence"/>
</dbReference>